<dbReference type="SUPFAM" id="SSF56672">
    <property type="entry name" value="DNA/RNA polymerases"/>
    <property type="match status" value="1"/>
</dbReference>
<evidence type="ECO:0000256" key="3">
    <source>
        <dbReference type="ARBA" id="ARBA00022695"/>
    </source>
</evidence>
<dbReference type="PANTHER" id="PTHR34047">
    <property type="entry name" value="NUCLEAR INTRON MATURASE 1, MITOCHONDRIAL-RELATED"/>
    <property type="match status" value="1"/>
</dbReference>
<dbReference type="GO" id="GO:0003964">
    <property type="term" value="F:RNA-directed DNA polymerase activity"/>
    <property type="evidence" value="ECO:0007669"/>
    <property type="project" value="UniProtKB-KW"/>
</dbReference>
<dbReference type="EC" id="2.7.7.49" evidence="1"/>
<keyword evidence="4" id="KW-0479">Metal-binding</keyword>
<proteinExistence type="inferred from homology"/>
<keyword evidence="6" id="KW-0695">RNA-directed DNA polymerase</keyword>
<keyword evidence="3" id="KW-0548">Nucleotidyltransferase</keyword>
<protein>
    <recommendedName>
        <fullName evidence="1">RNA-directed DNA polymerase</fullName>
        <ecNumber evidence="1">2.7.7.49</ecNumber>
    </recommendedName>
</protein>
<dbReference type="PRINTS" id="PR00866">
    <property type="entry name" value="RNADNAPOLMS"/>
</dbReference>
<dbReference type="AlphaFoldDB" id="A0A5S4WUS5"/>
<dbReference type="Proteomes" id="UP000324853">
    <property type="component" value="Unassembled WGS sequence"/>
</dbReference>
<keyword evidence="2" id="KW-0808">Transferase</keyword>
<dbReference type="PROSITE" id="PS50878">
    <property type="entry name" value="RT_POL"/>
    <property type="match status" value="1"/>
</dbReference>
<evidence type="ECO:0000256" key="4">
    <source>
        <dbReference type="ARBA" id="ARBA00022723"/>
    </source>
</evidence>
<dbReference type="InterPro" id="IPR009003">
    <property type="entry name" value="Peptidase_S1_PA"/>
</dbReference>
<organism evidence="11 12">
    <name type="scientific">Bradyrhizobium cytisi</name>
    <dbReference type="NCBI Taxonomy" id="515489"/>
    <lineage>
        <taxon>Bacteria</taxon>
        <taxon>Pseudomonadati</taxon>
        <taxon>Pseudomonadota</taxon>
        <taxon>Alphaproteobacteria</taxon>
        <taxon>Hyphomicrobiales</taxon>
        <taxon>Nitrobacteraceae</taxon>
        <taxon>Bradyrhizobium</taxon>
    </lineage>
</organism>
<evidence type="ECO:0000256" key="7">
    <source>
        <dbReference type="ARBA" id="ARBA00023118"/>
    </source>
</evidence>
<gene>
    <name evidence="11" type="ORF">FXB38_09480</name>
</gene>
<dbReference type="GO" id="GO:0051607">
    <property type="term" value="P:defense response to virus"/>
    <property type="evidence" value="ECO:0007669"/>
    <property type="project" value="UniProtKB-KW"/>
</dbReference>
<dbReference type="OrthoDB" id="7055795at2"/>
<reference evidence="11 12" key="1">
    <citation type="submission" date="2019-08" db="EMBL/GenBank/DDBJ databases">
        <title>Bradyrhizobium hipponensis sp. nov., a rhizobium isolated from a Lupinus angustifolius root nodule in Tunisia.</title>
        <authorList>
            <person name="Off K."/>
            <person name="Rejili M."/>
            <person name="Mars M."/>
            <person name="Brachmann A."/>
            <person name="Marin M."/>
        </authorList>
    </citation>
    <scope>NUCLEOTIDE SEQUENCE [LARGE SCALE GENOMIC DNA]</scope>
    <source>
        <strain evidence="11 12">CTAW11</strain>
    </source>
</reference>
<comment type="similarity">
    <text evidence="8">Belongs to the bacterial reverse transcriptase family.</text>
</comment>
<keyword evidence="7" id="KW-0051">Antiviral defense</keyword>
<evidence type="ECO:0000313" key="12">
    <source>
        <dbReference type="Proteomes" id="UP000324853"/>
    </source>
</evidence>
<evidence type="ECO:0000256" key="1">
    <source>
        <dbReference type="ARBA" id="ARBA00012493"/>
    </source>
</evidence>
<dbReference type="InterPro" id="IPR043502">
    <property type="entry name" value="DNA/RNA_pol_sf"/>
</dbReference>
<dbReference type="GO" id="GO:0046872">
    <property type="term" value="F:metal ion binding"/>
    <property type="evidence" value="ECO:0007669"/>
    <property type="project" value="UniProtKB-KW"/>
</dbReference>
<dbReference type="Gene3D" id="2.40.10.120">
    <property type="match status" value="1"/>
</dbReference>
<name>A0A5S4WUS5_9BRAD</name>
<dbReference type="Pfam" id="PF13365">
    <property type="entry name" value="Trypsin_2"/>
    <property type="match status" value="1"/>
</dbReference>
<evidence type="ECO:0000256" key="6">
    <source>
        <dbReference type="ARBA" id="ARBA00022918"/>
    </source>
</evidence>
<dbReference type="GO" id="GO:0003723">
    <property type="term" value="F:RNA binding"/>
    <property type="evidence" value="ECO:0007669"/>
    <property type="project" value="InterPro"/>
</dbReference>
<accession>A0A5S4WUS5</accession>
<dbReference type="InterPro" id="IPR000123">
    <property type="entry name" value="Reverse_transcriptase_msDNA"/>
</dbReference>
<dbReference type="Pfam" id="PF00078">
    <property type="entry name" value="RVT_1"/>
    <property type="match status" value="1"/>
</dbReference>
<evidence type="ECO:0000259" key="10">
    <source>
        <dbReference type="PROSITE" id="PS50878"/>
    </source>
</evidence>
<dbReference type="InterPro" id="IPR000477">
    <property type="entry name" value="RT_dom"/>
</dbReference>
<sequence>MLCIGREGGGAPFTMPTLPKALGSANDFYAYLGVGAGERKFLEKHAFHRYKRVIVPKRRGGTRVLMVPDRRLKFLQRKAHQLLNQLYRPRTPVHGFVKQKGAISNANEHQRRPYLFNIDLRNFFGVISRRRVLGMLISMGLPDDAAEAVCSVCLTANQLPQGAPTSPILSNLVAYRLDRDLMKFAKTYRLKYTRYADDISFSSYAPPLALFNAGLPIPGRVKSDQLSVELSTVLATNGFEIAPDKVWFAGPKSRKEVTGLVVNEFTNLKRSFVRNVRAALYKTEKLGLAAAQSAYQKKYTTNATLEQVLRGRLEWIAQVRGRSFDPYRTLAKRFNNLFPNSPLPILPTHEETAERAVWVVEFFADEDNCAQGTAFFLAGVGLVTAHHVLEKLPPGAHADLYRPSGGGNKFKATPSKRSCPIRDLMILEHDVPTTDYLSLPVVTSPEQRDDKIVALGFPDYGPGDQLSRRGGQIYGRATKHGVKLLEVSAILSDGISGGPVVNDQHQVIGIAKKGGIEERKQLAVEVSELLKLADE</sequence>
<comment type="caution">
    <text evidence="11">The sequence shown here is derived from an EMBL/GenBank/DDBJ whole genome shotgun (WGS) entry which is preliminary data.</text>
</comment>
<keyword evidence="5" id="KW-0460">Magnesium</keyword>
<comment type="catalytic activity">
    <reaction evidence="9">
        <text>DNA(n) + a 2'-deoxyribonucleoside 5'-triphosphate = DNA(n+1) + diphosphate</text>
        <dbReference type="Rhea" id="RHEA:22508"/>
        <dbReference type="Rhea" id="RHEA-COMP:17339"/>
        <dbReference type="Rhea" id="RHEA-COMP:17340"/>
        <dbReference type="ChEBI" id="CHEBI:33019"/>
        <dbReference type="ChEBI" id="CHEBI:61560"/>
        <dbReference type="ChEBI" id="CHEBI:173112"/>
        <dbReference type="EC" id="2.7.7.49"/>
    </reaction>
</comment>
<evidence type="ECO:0000313" key="11">
    <source>
        <dbReference type="EMBL" id="TYL85775.1"/>
    </source>
</evidence>
<evidence type="ECO:0000256" key="5">
    <source>
        <dbReference type="ARBA" id="ARBA00022842"/>
    </source>
</evidence>
<evidence type="ECO:0000256" key="9">
    <source>
        <dbReference type="ARBA" id="ARBA00048173"/>
    </source>
</evidence>
<evidence type="ECO:0000256" key="2">
    <source>
        <dbReference type="ARBA" id="ARBA00022679"/>
    </source>
</evidence>
<evidence type="ECO:0000256" key="8">
    <source>
        <dbReference type="ARBA" id="ARBA00034120"/>
    </source>
</evidence>
<dbReference type="CDD" id="cd03487">
    <property type="entry name" value="RT_Bac_retron_II"/>
    <property type="match status" value="1"/>
</dbReference>
<dbReference type="SUPFAM" id="SSF50494">
    <property type="entry name" value="Trypsin-like serine proteases"/>
    <property type="match status" value="1"/>
</dbReference>
<dbReference type="InterPro" id="IPR051083">
    <property type="entry name" value="GrpII_Intron_Splice-Mob/Def"/>
</dbReference>
<dbReference type="EMBL" id="VSSR01000016">
    <property type="protein sequence ID" value="TYL85775.1"/>
    <property type="molecule type" value="Genomic_DNA"/>
</dbReference>
<feature type="domain" description="Reverse transcriptase" evidence="10">
    <location>
        <begin position="36"/>
        <end position="262"/>
    </location>
</feature>
<keyword evidence="12" id="KW-1185">Reference proteome</keyword>